<dbReference type="AlphaFoldDB" id="A0A9P4QN40"/>
<dbReference type="Proteomes" id="UP000799444">
    <property type="component" value="Unassembled WGS sequence"/>
</dbReference>
<evidence type="ECO:0000313" key="1">
    <source>
        <dbReference type="EMBL" id="KAF2727807.1"/>
    </source>
</evidence>
<dbReference type="OrthoDB" id="674604at2759"/>
<keyword evidence="2" id="KW-1185">Reference proteome</keyword>
<feature type="non-terminal residue" evidence="1">
    <location>
        <position position="1"/>
    </location>
</feature>
<accession>A0A9P4QN40</accession>
<protein>
    <submittedName>
        <fullName evidence="1">Uncharacterized protein</fullName>
    </submittedName>
</protein>
<evidence type="ECO:0000313" key="2">
    <source>
        <dbReference type="Proteomes" id="UP000799444"/>
    </source>
</evidence>
<dbReference type="EMBL" id="ML996311">
    <property type="protein sequence ID" value="KAF2727807.1"/>
    <property type="molecule type" value="Genomic_DNA"/>
</dbReference>
<reference evidence="1" key="1">
    <citation type="journal article" date="2020" name="Stud. Mycol.">
        <title>101 Dothideomycetes genomes: a test case for predicting lifestyles and emergence of pathogens.</title>
        <authorList>
            <person name="Haridas S."/>
            <person name="Albert R."/>
            <person name="Binder M."/>
            <person name="Bloem J."/>
            <person name="Labutti K."/>
            <person name="Salamov A."/>
            <person name="Andreopoulos B."/>
            <person name="Baker S."/>
            <person name="Barry K."/>
            <person name="Bills G."/>
            <person name="Bluhm B."/>
            <person name="Cannon C."/>
            <person name="Castanera R."/>
            <person name="Culley D."/>
            <person name="Daum C."/>
            <person name="Ezra D."/>
            <person name="Gonzalez J."/>
            <person name="Henrissat B."/>
            <person name="Kuo A."/>
            <person name="Liang C."/>
            <person name="Lipzen A."/>
            <person name="Lutzoni F."/>
            <person name="Magnuson J."/>
            <person name="Mondo S."/>
            <person name="Nolan M."/>
            <person name="Ohm R."/>
            <person name="Pangilinan J."/>
            <person name="Park H.-J."/>
            <person name="Ramirez L."/>
            <person name="Alfaro M."/>
            <person name="Sun H."/>
            <person name="Tritt A."/>
            <person name="Yoshinaga Y."/>
            <person name="Zwiers L.-H."/>
            <person name="Turgeon B."/>
            <person name="Goodwin S."/>
            <person name="Spatafora J."/>
            <person name="Crous P."/>
            <person name="Grigoriev I."/>
        </authorList>
    </citation>
    <scope>NUCLEOTIDE SEQUENCE</scope>
    <source>
        <strain evidence="1">CBS 125425</strain>
    </source>
</reference>
<organism evidence="1 2">
    <name type="scientific">Polyplosphaeria fusca</name>
    <dbReference type="NCBI Taxonomy" id="682080"/>
    <lineage>
        <taxon>Eukaryota</taxon>
        <taxon>Fungi</taxon>
        <taxon>Dikarya</taxon>
        <taxon>Ascomycota</taxon>
        <taxon>Pezizomycotina</taxon>
        <taxon>Dothideomycetes</taxon>
        <taxon>Pleosporomycetidae</taxon>
        <taxon>Pleosporales</taxon>
        <taxon>Tetraplosphaeriaceae</taxon>
        <taxon>Polyplosphaeria</taxon>
    </lineage>
</organism>
<proteinExistence type="predicted"/>
<comment type="caution">
    <text evidence="1">The sequence shown here is derived from an EMBL/GenBank/DDBJ whole genome shotgun (WGS) entry which is preliminary data.</text>
</comment>
<name>A0A9P4QN40_9PLEO</name>
<sequence>VSKLDGLPLALSTAGAYLEHASWLKLQRTSPTLSSYEDRSLYTTWQVTFDRIRKENAASAQLLK</sequence>
<feature type="non-terminal residue" evidence="1">
    <location>
        <position position="64"/>
    </location>
</feature>
<gene>
    <name evidence="1" type="ORF">EJ04DRAFT_391766</name>
</gene>